<evidence type="ECO:0000313" key="3">
    <source>
        <dbReference type="Proteomes" id="UP000245926"/>
    </source>
</evidence>
<dbReference type="EMBL" id="CP029550">
    <property type="protein sequence ID" value="AWN42737.1"/>
    <property type="molecule type" value="Genomic_DNA"/>
</dbReference>
<proteinExistence type="predicted"/>
<keyword evidence="3" id="KW-1185">Reference proteome</keyword>
<evidence type="ECO:0000313" key="2">
    <source>
        <dbReference type="EMBL" id="AWN42737.1"/>
    </source>
</evidence>
<feature type="compositionally biased region" description="Basic residues" evidence="1">
    <location>
        <begin position="9"/>
        <end position="18"/>
    </location>
</feature>
<reference evidence="3" key="1">
    <citation type="submission" date="2018-05" db="EMBL/GenBank/DDBJ databases">
        <title>Complete Genome Sequence of Methylobacterium sp. 17SD2-17.</title>
        <authorList>
            <person name="Srinivasan S."/>
        </authorList>
    </citation>
    <scope>NUCLEOTIDE SEQUENCE [LARGE SCALE GENOMIC DNA]</scope>
    <source>
        <strain evidence="3">17SD2-17</strain>
    </source>
</reference>
<dbReference type="AlphaFoldDB" id="A0A2U8W9E6"/>
<sequence length="68" mass="7872">MGIDVTTLRRSRGRHAGRGGHAYGRRITDYEVYLRNSDGFRRIPHADTGIRPEPRWAIEDCYILSRIS</sequence>
<gene>
    <name evidence="2" type="ORF">DK389_22305</name>
</gene>
<feature type="region of interest" description="Disordered" evidence="1">
    <location>
        <begin position="1"/>
        <end position="20"/>
    </location>
</feature>
<dbReference type="Proteomes" id="UP000245926">
    <property type="component" value="Chromosome"/>
</dbReference>
<protein>
    <submittedName>
        <fullName evidence="2">Uncharacterized protein</fullName>
    </submittedName>
</protein>
<evidence type="ECO:0000256" key="1">
    <source>
        <dbReference type="SAM" id="MobiDB-lite"/>
    </source>
</evidence>
<accession>A0A2U8W9E6</accession>
<dbReference type="KEGG" id="mets:DK389_22305"/>
<dbReference type="OrthoDB" id="7989106at2"/>
<organism evidence="2 3">
    <name type="scientific">Methylobacterium durans</name>
    <dbReference type="NCBI Taxonomy" id="2202825"/>
    <lineage>
        <taxon>Bacteria</taxon>
        <taxon>Pseudomonadati</taxon>
        <taxon>Pseudomonadota</taxon>
        <taxon>Alphaproteobacteria</taxon>
        <taxon>Hyphomicrobiales</taxon>
        <taxon>Methylobacteriaceae</taxon>
        <taxon>Methylobacterium</taxon>
    </lineage>
</organism>
<name>A0A2U8W9E6_9HYPH</name>